<accession>A0A1Q9H1P1</accession>
<protein>
    <recommendedName>
        <fullName evidence="3">Flp pilus assembly protein CpaB</fullName>
    </recommendedName>
</protein>
<gene>
    <name evidence="1" type="ORF">BIT28_04445</name>
</gene>
<dbReference type="EMBL" id="MJIL01000038">
    <property type="protein sequence ID" value="OLQ81637.1"/>
    <property type="molecule type" value="Genomic_DNA"/>
</dbReference>
<reference evidence="1 2" key="1">
    <citation type="submission" date="2016-09" db="EMBL/GenBank/DDBJ databases">
        <title>Photobacterium proteolyticum sp. nov. a protease producing bacterium isolated from ocean sediments of Laizhou Bay.</title>
        <authorList>
            <person name="Li Y."/>
        </authorList>
    </citation>
    <scope>NUCLEOTIDE SEQUENCE [LARGE SCALE GENOMIC DNA]</scope>
    <source>
        <strain evidence="1 2">13-12</strain>
    </source>
</reference>
<sequence>MKRLFFFTLIVCSVMYLVLSMQDEFTQKPKSKVIVQDKIIKKVEVAKLTHNVIKSKTVKKSDYILVKIDEIEAKNNNFAPYDTINVIEGSLYQKDMKEGEVLSGNDILNPGDAGYLQLSLGDHLMPYHYKAGNQEIIESLPIRIGDRVSFVATSSSVDNIKESGYSNIHSISSRVVVRDAKVVQILKSVESKDSERNVPSSLLIALSLEEILKLEMAQKLGDVTLVPSKLSVQLTVIKSSDVLDGVSGVRELRISGGMQ</sequence>
<evidence type="ECO:0000313" key="1">
    <source>
        <dbReference type="EMBL" id="OLQ81637.1"/>
    </source>
</evidence>
<organism evidence="1 2">
    <name type="scientific">Photobacterium proteolyticum</name>
    <dbReference type="NCBI Taxonomy" id="1903952"/>
    <lineage>
        <taxon>Bacteria</taxon>
        <taxon>Pseudomonadati</taxon>
        <taxon>Pseudomonadota</taxon>
        <taxon>Gammaproteobacteria</taxon>
        <taxon>Vibrionales</taxon>
        <taxon>Vibrionaceae</taxon>
        <taxon>Photobacterium</taxon>
    </lineage>
</organism>
<dbReference type="Proteomes" id="UP000186905">
    <property type="component" value="Unassembled WGS sequence"/>
</dbReference>
<dbReference type="STRING" id="1903952.BIT28_04445"/>
<name>A0A1Q9H1P1_9GAMM</name>
<keyword evidence="2" id="KW-1185">Reference proteome</keyword>
<evidence type="ECO:0000313" key="2">
    <source>
        <dbReference type="Proteomes" id="UP000186905"/>
    </source>
</evidence>
<comment type="caution">
    <text evidence="1">The sequence shown here is derived from an EMBL/GenBank/DDBJ whole genome shotgun (WGS) entry which is preliminary data.</text>
</comment>
<proteinExistence type="predicted"/>
<dbReference type="AlphaFoldDB" id="A0A1Q9H1P1"/>
<evidence type="ECO:0008006" key="3">
    <source>
        <dbReference type="Google" id="ProtNLM"/>
    </source>
</evidence>